<feature type="transmembrane region" description="Helical" evidence="6">
    <location>
        <begin position="223"/>
        <end position="243"/>
    </location>
</feature>
<accession>A0A4R0IIK4</accession>
<feature type="domain" description="Major facilitator superfamily (MFS) profile" evidence="7">
    <location>
        <begin position="12"/>
        <end position="459"/>
    </location>
</feature>
<evidence type="ECO:0000256" key="4">
    <source>
        <dbReference type="ARBA" id="ARBA00022989"/>
    </source>
</evidence>
<dbReference type="RefSeq" id="WP_131290706.1">
    <property type="nucleotide sequence ID" value="NZ_SJKA01000006.1"/>
</dbReference>
<feature type="transmembrane region" description="Helical" evidence="6">
    <location>
        <begin position="41"/>
        <end position="67"/>
    </location>
</feature>
<feature type="transmembrane region" description="Helical" evidence="6">
    <location>
        <begin position="199"/>
        <end position="217"/>
    </location>
</feature>
<feature type="transmembrane region" description="Helical" evidence="6">
    <location>
        <begin position="264"/>
        <end position="283"/>
    </location>
</feature>
<dbReference type="Gene3D" id="1.20.1720.10">
    <property type="entry name" value="Multidrug resistance protein D"/>
    <property type="match status" value="1"/>
</dbReference>
<evidence type="ECO:0000313" key="8">
    <source>
        <dbReference type="EMBL" id="TCC32487.1"/>
    </source>
</evidence>
<dbReference type="Proteomes" id="UP000292695">
    <property type="component" value="Unassembled WGS sequence"/>
</dbReference>
<proteinExistence type="predicted"/>
<comment type="subcellular location">
    <subcellularLocation>
        <location evidence="1">Cell membrane</location>
        <topology evidence="1">Multi-pass membrane protein</topology>
    </subcellularLocation>
</comment>
<reference evidence="8 9" key="1">
    <citation type="submission" date="2019-02" db="EMBL/GenBank/DDBJ databases">
        <title>Kribbella capetownensis sp. nov. and Kribbella speibonae sp. nov., isolated from soil.</title>
        <authorList>
            <person name="Curtis S.M."/>
            <person name="Norton I."/>
            <person name="Everest G.J."/>
            <person name="Meyers P.R."/>
        </authorList>
    </citation>
    <scope>NUCLEOTIDE SEQUENCE [LARGE SCALE GENOMIC DNA]</scope>
    <source>
        <strain evidence="8 9">DSM 27082</strain>
    </source>
</reference>
<keyword evidence="9" id="KW-1185">Reference proteome</keyword>
<evidence type="ECO:0000256" key="1">
    <source>
        <dbReference type="ARBA" id="ARBA00004651"/>
    </source>
</evidence>
<evidence type="ECO:0000256" key="6">
    <source>
        <dbReference type="SAM" id="Phobius"/>
    </source>
</evidence>
<keyword evidence="5 6" id="KW-0472">Membrane</keyword>
<keyword evidence="2" id="KW-0813">Transport</keyword>
<dbReference type="SUPFAM" id="SSF103473">
    <property type="entry name" value="MFS general substrate transporter"/>
    <property type="match status" value="1"/>
</dbReference>
<feature type="transmembrane region" description="Helical" evidence="6">
    <location>
        <begin position="358"/>
        <end position="382"/>
    </location>
</feature>
<dbReference type="OrthoDB" id="4484751at2"/>
<evidence type="ECO:0000256" key="5">
    <source>
        <dbReference type="ARBA" id="ARBA00023136"/>
    </source>
</evidence>
<evidence type="ECO:0000256" key="2">
    <source>
        <dbReference type="ARBA" id="ARBA00022448"/>
    </source>
</evidence>
<evidence type="ECO:0000259" key="7">
    <source>
        <dbReference type="PROSITE" id="PS50850"/>
    </source>
</evidence>
<sequence>MNAPTLVRAPRVLVGFLVFVGLVGAVIGSLGAPLITAVAEAYGVSLAASQWTLTIALLAGSVTTPVLGRLGSGPRRRTVVLVMLAVEVVGSLLTVIPLPFAFLLVGRALQGSGIGLIVLMMAVARDHLDEQRAARTIGLLSVASTAGIGIGYPLSGLLTDLAGVRAAYGLGLVITAAALVAAVFALPQAPDRPSSRLDVRGAILLAIALPALLLAIGEIGDHPAPATALLAAALLLLIGWTFLEVRTGSPLVDIRLLRHPAVAAANLVMLVGGVGMYLLFSLITRYVQTPAAAGYGFGLSSFQAGLVLVPFSLLGFVAGRLIPALRLGARSLLAASTAVVLAAFVLFAVARSHLVEPILAIGILGFGVGAFSAAMPVVILAVTPAAETASAMSVNAVVRSVGFSTGSALGGLILATHTTGVFPRESGYGAAAWIGVAATAATLLIVAVLPLKPVAPERFRGRG</sequence>
<dbReference type="PANTHER" id="PTHR42718">
    <property type="entry name" value="MAJOR FACILITATOR SUPERFAMILY MULTIDRUG TRANSPORTER MFSC"/>
    <property type="match status" value="1"/>
</dbReference>
<name>A0A4R0IIK4_9ACTN</name>
<feature type="transmembrane region" description="Helical" evidence="6">
    <location>
        <begin position="108"/>
        <end position="124"/>
    </location>
</feature>
<keyword evidence="3 6" id="KW-0812">Transmembrane</keyword>
<feature type="transmembrane region" description="Helical" evidence="6">
    <location>
        <begin position="12"/>
        <end position="35"/>
    </location>
</feature>
<dbReference type="PROSITE" id="PS50850">
    <property type="entry name" value="MFS"/>
    <property type="match status" value="1"/>
</dbReference>
<dbReference type="EMBL" id="SJKA01000006">
    <property type="protein sequence ID" value="TCC32487.1"/>
    <property type="molecule type" value="Genomic_DNA"/>
</dbReference>
<dbReference type="PANTHER" id="PTHR42718:SF9">
    <property type="entry name" value="MAJOR FACILITATOR SUPERFAMILY MULTIDRUG TRANSPORTER MFSC"/>
    <property type="match status" value="1"/>
</dbReference>
<evidence type="ECO:0000313" key="9">
    <source>
        <dbReference type="Proteomes" id="UP000292695"/>
    </source>
</evidence>
<keyword evidence="4 6" id="KW-1133">Transmembrane helix</keyword>
<feature type="transmembrane region" description="Helical" evidence="6">
    <location>
        <begin position="295"/>
        <end position="319"/>
    </location>
</feature>
<dbReference type="InterPro" id="IPR011701">
    <property type="entry name" value="MFS"/>
</dbReference>
<dbReference type="GO" id="GO:0022857">
    <property type="term" value="F:transmembrane transporter activity"/>
    <property type="evidence" value="ECO:0007669"/>
    <property type="project" value="InterPro"/>
</dbReference>
<dbReference type="Pfam" id="PF07690">
    <property type="entry name" value="MFS_1"/>
    <property type="match status" value="1"/>
</dbReference>
<organism evidence="8 9">
    <name type="scientific">Kribbella sindirgiensis</name>
    <dbReference type="NCBI Taxonomy" id="1124744"/>
    <lineage>
        <taxon>Bacteria</taxon>
        <taxon>Bacillati</taxon>
        <taxon>Actinomycetota</taxon>
        <taxon>Actinomycetes</taxon>
        <taxon>Propionibacteriales</taxon>
        <taxon>Kribbellaceae</taxon>
        <taxon>Kribbella</taxon>
    </lineage>
</organism>
<evidence type="ECO:0000256" key="3">
    <source>
        <dbReference type="ARBA" id="ARBA00022692"/>
    </source>
</evidence>
<dbReference type="GO" id="GO:0005886">
    <property type="term" value="C:plasma membrane"/>
    <property type="evidence" value="ECO:0007669"/>
    <property type="project" value="UniProtKB-SubCell"/>
</dbReference>
<feature type="transmembrane region" description="Helical" evidence="6">
    <location>
        <begin position="427"/>
        <end position="451"/>
    </location>
</feature>
<feature type="transmembrane region" description="Helical" evidence="6">
    <location>
        <begin position="166"/>
        <end position="187"/>
    </location>
</feature>
<gene>
    <name evidence="8" type="ORF">E0H50_20140</name>
</gene>
<feature type="transmembrane region" description="Helical" evidence="6">
    <location>
        <begin position="331"/>
        <end position="352"/>
    </location>
</feature>
<dbReference type="InterPro" id="IPR020846">
    <property type="entry name" value="MFS_dom"/>
</dbReference>
<comment type="caution">
    <text evidence="8">The sequence shown here is derived from an EMBL/GenBank/DDBJ whole genome shotgun (WGS) entry which is preliminary data.</text>
</comment>
<protein>
    <submittedName>
        <fullName evidence="8">MFS transporter</fullName>
    </submittedName>
</protein>
<feature type="transmembrane region" description="Helical" evidence="6">
    <location>
        <begin position="394"/>
        <end position="415"/>
    </location>
</feature>
<dbReference type="AlphaFoldDB" id="A0A4R0IIK4"/>
<dbReference type="Gene3D" id="1.20.1250.20">
    <property type="entry name" value="MFS general substrate transporter like domains"/>
    <property type="match status" value="1"/>
</dbReference>
<feature type="transmembrane region" description="Helical" evidence="6">
    <location>
        <begin position="79"/>
        <end position="102"/>
    </location>
</feature>
<dbReference type="InterPro" id="IPR036259">
    <property type="entry name" value="MFS_trans_sf"/>
</dbReference>
<feature type="transmembrane region" description="Helical" evidence="6">
    <location>
        <begin position="136"/>
        <end position="154"/>
    </location>
</feature>